<evidence type="ECO:0000256" key="3">
    <source>
        <dbReference type="ARBA" id="ARBA00022989"/>
    </source>
</evidence>
<keyword evidence="3 5" id="KW-1133">Transmembrane helix</keyword>
<dbReference type="EMBL" id="CP042305">
    <property type="protein sequence ID" value="QDZ16046.1"/>
    <property type="molecule type" value="Genomic_DNA"/>
</dbReference>
<comment type="subcellular location">
    <subcellularLocation>
        <location evidence="1">Membrane</location>
        <topology evidence="1">Multi-pass membrane protein</topology>
    </subcellularLocation>
</comment>
<evidence type="ECO:0000313" key="7">
    <source>
        <dbReference type="Proteomes" id="UP000320216"/>
    </source>
</evidence>
<feature type="transmembrane region" description="Helical" evidence="5">
    <location>
        <begin position="99"/>
        <end position="119"/>
    </location>
</feature>
<protein>
    <submittedName>
        <fullName evidence="6">DoxX family membrane protein</fullName>
    </submittedName>
</protein>
<dbReference type="Proteomes" id="UP000320216">
    <property type="component" value="Chromosome"/>
</dbReference>
<feature type="transmembrane region" description="Helical" evidence="5">
    <location>
        <begin position="71"/>
        <end position="92"/>
    </location>
</feature>
<accession>A0A5B8M6R7</accession>
<dbReference type="RefSeq" id="WP_146322050.1">
    <property type="nucleotide sequence ID" value="NZ_CP042305.1"/>
</dbReference>
<dbReference type="GO" id="GO:0016020">
    <property type="term" value="C:membrane"/>
    <property type="evidence" value="ECO:0007669"/>
    <property type="project" value="UniProtKB-SubCell"/>
</dbReference>
<keyword evidence="4 5" id="KW-0472">Membrane</keyword>
<dbReference type="OrthoDB" id="3482063at2"/>
<keyword evidence="2 5" id="KW-0812">Transmembrane</keyword>
<dbReference type="InterPro" id="IPR032808">
    <property type="entry name" value="DoxX"/>
</dbReference>
<dbReference type="Pfam" id="PF13564">
    <property type="entry name" value="DoxX_2"/>
    <property type="match status" value="1"/>
</dbReference>
<evidence type="ECO:0000256" key="5">
    <source>
        <dbReference type="SAM" id="Phobius"/>
    </source>
</evidence>
<evidence type="ECO:0000256" key="4">
    <source>
        <dbReference type="ARBA" id="ARBA00023136"/>
    </source>
</evidence>
<organism evidence="6 7">
    <name type="scientific">Humibacter ginsenosidimutans</name>
    <dbReference type="NCBI Taxonomy" id="2599293"/>
    <lineage>
        <taxon>Bacteria</taxon>
        <taxon>Bacillati</taxon>
        <taxon>Actinomycetota</taxon>
        <taxon>Actinomycetes</taxon>
        <taxon>Micrococcales</taxon>
        <taxon>Microbacteriaceae</taxon>
        <taxon>Humibacter</taxon>
    </lineage>
</organism>
<name>A0A5B8M6R7_9MICO</name>
<feature type="transmembrane region" description="Helical" evidence="5">
    <location>
        <begin position="6"/>
        <end position="25"/>
    </location>
</feature>
<keyword evidence="7" id="KW-1185">Reference proteome</keyword>
<evidence type="ECO:0000256" key="2">
    <source>
        <dbReference type="ARBA" id="ARBA00022692"/>
    </source>
</evidence>
<proteinExistence type="predicted"/>
<dbReference type="AlphaFoldDB" id="A0A5B8M6R7"/>
<reference evidence="6 7" key="1">
    <citation type="submission" date="2019-07" db="EMBL/GenBank/DDBJ databases">
        <title>Full genome sequence of Humibacter sp. WJ7-1.</title>
        <authorList>
            <person name="Im W.-T."/>
        </authorList>
    </citation>
    <scope>NUCLEOTIDE SEQUENCE [LARGE SCALE GENOMIC DNA]</scope>
    <source>
        <strain evidence="6 7">WJ7-1</strain>
    </source>
</reference>
<sequence>MTVALWIVNIVLALAFLAAGITKVSQPKAKLAGAMAWVEDFSAGPVKLIGTAEIVGALGLVLPLFTGIAGILAPIAAVCLAVLMVGAVVIHVRRSEPYVPALALGVVSVVSAVLGFGVLV</sequence>
<evidence type="ECO:0000256" key="1">
    <source>
        <dbReference type="ARBA" id="ARBA00004141"/>
    </source>
</evidence>
<dbReference type="KEGG" id="huw:FPZ11_15860"/>
<evidence type="ECO:0000313" key="6">
    <source>
        <dbReference type="EMBL" id="QDZ16046.1"/>
    </source>
</evidence>
<gene>
    <name evidence="6" type="ORF">FPZ11_15860</name>
</gene>